<protein>
    <submittedName>
        <fullName evidence="1">Cell division protein FtsK</fullName>
    </submittedName>
</protein>
<evidence type="ECO:0000313" key="2">
    <source>
        <dbReference type="Proteomes" id="UP000306145"/>
    </source>
</evidence>
<keyword evidence="1" id="KW-0132">Cell division</keyword>
<accession>A0A5C4QS79</accession>
<comment type="caution">
    <text evidence="1">The sequence shown here is derived from an EMBL/GenBank/DDBJ whole genome shotgun (WGS) entry which is preliminary data.</text>
</comment>
<feature type="non-terminal residue" evidence="1">
    <location>
        <position position="153"/>
    </location>
</feature>
<sequence>MGRLASAYGQAVTAHRAARAHLDTARGALGAAPAPAAPVGAGDLVDRLARLGAALATPTPGATGLTDAPAAVRIGEASTADSGFPVLVPLGGGHHLALDTDARDSRVAGLLRALVLRLVATAPAGQVRVAGIDTAALGATFGPLRPLLDAGVL</sequence>
<keyword evidence="2" id="KW-1185">Reference proteome</keyword>
<reference evidence="1 2" key="1">
    <citation type="submission" date="2019-06" db="EMBL/GenBank/DDBJ databases">
        <title>Micromonospora ordensis sp. nov., isolated from deep marine sediment.</title>
        <authorList>
            <person name="Veyisoglu A."/>
            <person name="Carro L."/>
            <person name="Klenk H.-P."/>
            <person name="Sahin N."/>
        </authorList>
    </citation>
    <scope>NUCLEOTIDE SEQUENCE [LARGE SCALE GENOMIC DNA]</scope>
    <source>
        <strain evidence="1 2">S2509</strain>
    </source>
</reference>
<proteinExistence type="predicted"/>
<organism evidence="1 2">
    <name type="scientific">Micromonospora orduensis</name>
    <dbReference type="NCBI Taxonomy" id="1420891"/>
    <lineage>
        <taxon>Bacteria</taxon>
        <taxon>Bacillati</taxon>
        <taxon>Actinomycetota</taxon>
        <taxon>Actinomycetes</taxon>
        <taxon>Micromonosporales</taxon>
        <taxon>Micromonosporaceae</taxon>
        <taxon>Micromonospora</taxon>
    </lineage>
</organism>
<dbReference type="GO" id="GO:0051301">
    <property type="term" value="P:cell division"/>
    <property type="evidence" value="ECO:0007669"/>
    <property type="project" value="UniProtKB-KW"/>
</dbReference>
<dbReference type="Proteomes" id="UP000306145">
    <property type="component" value="Unassembled WGS sequence"/>
</dbReference>
<name>A0A5C4QS79_9ACTN</name>
<gene>
    <name evidence="1" type="ORF">FHG89_16145</name>
</gene>
<evidence type="ECO:0000313" key="1">
    <source>
        <dbReference type="EMBL" id="TNH28087.1"/>
    </source>
</evidence>
<dbReference type="AlphaFoldDB" id="A0A5C4QS79"/>
<dbReference type="EMBL" id="VDFY01000161">
    <property type="protein sequence ID" value="TNH28087.1"/>
    <property type="molecule type" value="Genomic_DNA"/>
</dbReference>
<keyword evidence="1" id="KW-0131">Cell cycle</keyword>